<evidence type="ECO:0000313" key="3">
    <source>
        <dbReference type="Proteomes" id="UP000015423"/>
    </source>
</evidence>
<gene>
    <name evidence="2" type="ORF">B446_05755</name>
</gene>
<dbReference type="HOGENOM" id="CLU_393239_0_0_11"/>
<dbReference type="eggNOG" id="ENOG50343TS">
    <property type="taxonomic scope" value="Bacteria"/>
</dbReference>
<dbReference type="EMBL" id="CP006259">
    <property type="protein sequence ID" value="AGS67977.1"/>
    <property type="molecule type" value="Genomic_DNA"/>
</dbReference>
<dbReference type="STRING" id="1214242.B446_05755"/>
<feature type="region of interest" description="Disordered" evidence="1">
    <location>
        <begin position="368"/>
        <end position="457"/>
    </location>
</feature>
<proteinExistence type="predicted"/>
<dbReference type="RefSeq" id="WP_020938461.1">
    <property type="nucleotide sequence ID" value="NC_021985.1"/>
</dbReference>
<feature type="compositionally biased region" description="Low complexity" evidence="1">
    <location>
        <begin position="392"/>
        <end position="403"/>
    </location>
</feature>
<dbReference type="Proteomes" id="UP000015423">
    <property type="component" value="Chromosome"/>
</dbReference>
<evidence type="ECO:0000256" key="1">
    <source>
        <dbReference type="SAM" id="MobiDB-lite"/>
    </source>
</evidence>
<organism evidence="2 3">
    <name type="scientific">Streptomyces collinus (strain DSM 40733 / Tue 365)</name>
    <dbReference type="NCBI Taxonomy" id="1214242"/>
    <lineage>
        <taxon>Bacteria</taxon>
        <taxon>Bacillati</taxon>
        <taxon>Actinomycetota</taxon>
        <taxon>Actinomycetes</taxon>
        <taxon>Kitasatosporales</taxon>
        <taxon>Streptomycetaceae</taxon>
        <taxon>Streptomyces</taxon>
    </lineage>
</organism>
<dbReference type="PATRIC" id="fig|1214242.5.peg.1194"/>
<feature type="region of interest" description="Disordered" evidence="1">
    <location>
        <begin position="229"/>
        <end position="261"/>
    </location>
</feature>
<sequence length="701" mass="76357">MQPFEDDDTRKVQTAVVGHPGSDEPVFLPFDHGEFPDFVSRYPDREFYCGSLLGGCGKRLSAKRCTSKKCHFAHHPPVRCRRTANNESSADHLYIGQAFKRWLQQQGQLDVTVTYDLFDAGSGGCITISFDRDRRVVRVQLDRMEWKSWLAARKNPNRRTRGKADWVYGPDSMLAHNEVDAAGYALRVQCRTSGSTREVQIGTQVPGHTIEWTTLDHCRLADGKIVTPSLEETDDGIQVRSPRPAPAPTSPAAAPPATTPPVPPEHVRPVAFQLVPGTVAFTGAVPVNQAHDERCLYDAVVQSTGFATAPARISLPAGAAVPDHDQLWVLLGPATLLPPVPGHSDEQAGTCVITAQGIARLEGTAQELWPGLRPPGSATAKVAAALPSPRTSRAVADRAAPSPAASPVPDSPPAPASPSGPAASSTPEPATRTPAPQKTPTAHQKQRPSVKLSGAEKEARAALDALLDQSRDAREAGNWDAVRQTARYLTMLRDNPTVGAAIRGEAAAEYDVLSRWTKERTVSGHHLGLLLQSLRDEGETLPLAALRHLVDDAEAEADRLDRYLTSDEITELGRWRDELARRSGRLTLDALERLGDRMRLVLESYARAGSTVAWAALCTEVGESLRDLHPEDQVEALVQAERATAEDEPPLSALVTDDDSRMHPFYPQILDYLDRPVHVEAGLPAQWSADVQELHRMWSPH</sequence>
<reference evidence="2 3" key="2">
    <citation type="journal article" date="2013" name="J. Biotechnol.">
        <title>Complete genome sequence of the kirromycin producer Streptomyces collinus Tu 365 consisting of a linear chromosome and two linear plasmids.</title>
        <authorList>
            <person name="Ruckert C."/>
            <person name="Szczepanowski R."/>
            <person name="Albersmeier A."/>
            <person name="Goesmann A."/>
            <person name="Iftime D."/>
            <person name="Musiol E.M."/>
            <person name="Blin K."/>
            <person name="Wohlleben W."/>
            <person name="Puhler A."/>
            <person name="Kalinowski J."/>
            <person name="Weber T."/>
        </authorList>
    </citation>
    <scope>NUCLEOTIDE SEQUENCE [LARGE SCALE GENOMIC DNA]</scope>
    <source>
        <strain evidence="3">DSM 40733 / Tue 365</strain>
    </source>
</reference>
<name>S5VBS8_STRC3</name>
<feature type="compositionally biased region" description="Low complexity" evidence="1">
    <location>
        <begin position="419"/>
        <end position="436"/>
    </location>
</feature>
<reference evidence="3" key="1">
    <citation type="submission" date="2012-10" db="EMBL/GenBank/DDBJ databases">
        <title>The complete genome sequence of Streptomyces collinus Tu 365.</title>
        <authorList>
            <person name="Ruckert C."/>
            <person name="Szczepanowski R."/>
            <person name="Goesmann A."/>
            <person name="Pross E.K."/>
            <person name="Musiol E.M."/>
            <person name="Blin K."/>
            <person name="Wohlleben W."/>
            <person name="Puhler A."/>
            <person name="Weber T."/>
            <person name="Kalinowski J."/>
        </authorList>
    </citation>
    <scope>NUCLEOTIDE SEQUENCE [LARGE SCALE GENOMIC DNA]</scope>
    <source>
        <strain evidence="3">DSM 40733 / Tue 365</strain>
    </source>
</reference>
<keyword evidence="3" id="KW-1185">Reference proteome</keyword>
<feature type="compositionally biased region" description="Pro residues" evidence="1">
    <location>
        <begin position="243"/>
        <end position="261"/>
    </location>
</feature>
<feature type="compositionally biased region" description="Pro residues" evidence="1">
    <location>
        <begin position="404"/>
        <end position="418"/>
    </location>
</feature>
<accession>S5VBS8</accession>
<dbReference type="KEGG" id="sci:B446_05755"/>
<protein>
    <submittedName>
        <fullName evidence="2">Uncharacterized protein</fullName>
    </submittedName>
</protein>
<evidence type="ECO:0000313" key="2">
    <source>
        <dbReference type="EMBL" id="AGS67977.1"/>
    </source>
</evidence>
<dbReference type="AlphaFoldDB" id="S5VBS8"/>